<dbReference type="EMBL" id="JBHSXQ010000002">
    <property type="protein sequence ID" value="MFC6905207.1"/>
    <property type="molecule type" value="Genomic_DNA"/>
</dbReference>
<dbReference type="RefSeq" id="WP_340603721.1">
    <property type="nucleotide sequence ID" value="NZ_JBBMXV010000002.1"/>
</dbReference>
<dbReference type="PIRSF" id="PIRSF005067">
    <property type="entry name" value="Tma_RNA-bind_prd"/>
    <property type="match status" value="1"/>
</dbReference>
<name>A0ABD5V161_9EURY</name>
<dbReference type="Gene3D" id="3.10.450.120">
    <property type="entry name" value="Pre-PUA domain, domain 1"/>
    <property type="match status" value="1"/>
</dbReference>
<dbReference type="Gene3D" id="2.30.130.10">
    <property type="entry name" value="PUA domain"/>
    <property type="match status" value="1"/>
</dbReference>
<protein>
    <submittedName>
        <fullName evidence="2">RNA-binding protein</fullName>
    </submittedName>
</protein>
<organism evidence="2 3">
    <name type="scientific">Halalkalicoccus tibetensis</name>
    <dbReference type="NCBI Taxonomy" id="175632"/>
    <lineage>
        <taxon>Archaea</taxon>
        <taxon>Methanobacteriati</taxon>
        <taxon>Methanobacteriota</taxon>
        <taxon>Stenosarchaea group</taxon>
        <taxon>Halobacteria</taxon>
        <taxon>Halobacteriales</taxon>
        <taxon>Halococcaceae</taxon>
        <taxon>Halalkalicoccus</taxon>
    </lineage>
</organism>
<feature type="domain" description="PUA" evidence="1">
    <location>
        <begin position="77"/>
        <end position="151"/>
    </location>
</feature>
<dbReference type="InterPro" id="IPR036974">
    <property type="entry name" value="PUA_sf"/>
</dbReference>
<dbReference type="PROSITE" id="PS50890">
    <property type="entry name" value="PUA"/>
    <property type="match status" value="1"/>
</dbReference>
<gene>
    <name evidence="2" type="ORF">ACFQGH_08350</name>
</gene>
<dbReference type="CDD" id="cd21154">
    <property type="entry name" value="PUA_MJ1432-like"/>
    <property type="match status" value="1"/>
</dbReference>
<dbReference type="Pfam" id="PF01472">
    <property type="entry name" value="PUA"/>
    <property type="match status" value="1"/>
</dbReference>
<accession>A0ABD5V161</accession>
<keyword evidence="3" id="KW-1185">Reference proteome</keyword>
<dbReference type="PANTHER" id="PTHR22798">
    <property type="entry name" value="MCT-1 PROTEIN"/>
    <property type="match status" value="1"/>
</dbReference>
<evidence type="ECO:0000259" key="1">
    <source>
        <dbReference type="SMART" id="SM00359"/>
    </source>
</evidence>
<dbReference type="Proteomes" id="UP001596312">
    <property type="component" value="Unassembled WGS sequence"/>
</dbReference>
<proteinExistence type="predicted"/>
<evidence type="ECO:0000313" key="2">
    <source>
        <dbReference type="EMBL" id="MFC6905207.1"/>
    </source>
</evidence>
<comment type="caution">
    <text evidence="2">The sequence shown here is derived from an EMBL/GenBank/DDBJ whole genome shotgun (WGS) entry which is preliminary data.</text>
</comment>
<dbReference type="InterPro" id="IPR002478">
    <property type="entry name" value="PUA"/>
</dbReference>
<dbReference type="InterPro" id="IPR016437">
    <property type="entry name" value="MCT-1/Tma20"/>
</dbReference>
<reference evidence="2 3" key="1">
    <citation type="journal article" date="2019" name="Int. J. Syst. Evol. Microbiol.">
        <title>The Global Catalogue of Microorganisms (GCM) 10K type strain sequencing project: providing services to taxonomists for standard genome sequencing and annotation.</title>
        <authorList>
            <consortium name="The Broad Institute Genomics Platform"/>
            <consortium name="The Broad Institute Genome Sequencing Center for Infectious Disease"/>
            <person name="Wu L."/>
            <person name="Ma J."/>
        </authorList>
    </citation>
    <scope>NUCLEOTIDE SEQUENCE [LARGE SCALE GENOMIC DNA]</scope>
    <source>
        <strain evidence="2 3">CGMCC 1.3240</strain>
    </source>
</reference>
<dbReference type="InterPro" id="IPR004521">
    <property type="entry name" value="Uncharacterised_CHP00451"/>
</dbReference>
<dbReference type="NCBIfam" id="TIGR03684">
    <property type="entry name" value="arCOG00985"/>
    <property type="match status" value="1"/>
</dbReference>
<dbReference type="InterPro" id="IPR022430">
    <property type="entry name" value="CHP03684"/>
</dbReference>
<evidence type="ECO:0000313" key="3">
    <source>
        <dbReference type="Proteomes" id="UP001596312"/>
    </source>
</evidence>
<dbReference type="NCBIfam" id="TIGR00451">
    <property type="entry name" value="unchar_dom_2"/>
    <property type="match status" value="1"/>
</dbReference>
<dbReference type="SUPFAM" id="SSF88697">
    <property type="entry name" value="PUA domain-like"/>
    <property type="match status" value="1"/>
</dbReference>
<dbReference type="PANTHER" id="PTHR22798:SF0">
    <property type="entry name" value="MALIGNANT T-CELL-AMPLIFIED SEQUENCE 1"/>
    <property type="match status" value="1"/>
</dbReference>
<sequence>MEISSRHHLRSDEVRTLEERVEDALGVSLDGDAYELVELADSPFDLVLVDGDPDALYYEDEPFVTVRGANAYEPARGIVTVDAGAVSFVSDGADVMRPGIVGADDSIAEGDLVAIAEESHGKVLAIGRAMTAGDEMVGDSGKVVESIHHVGDDLYTFSV</sequence>
<dbReference type="InterPro" id="IPR015947">
    <property type="entry name" value="PUA-like_sf"/>
</dbReference>
<dbReference type="AlphaFoldDB" id="A0ABD5V161"/>
<dbReference type="NCBIfam" id="NF011154">
    <property type="entry name" value="PRK14560.1-6"/>
    <property type="match status" value="1"/>
</dbReference>
<dbReference type="SMART" id="SM00359">
    <property type="entry name" value="PUA"/>
    <property type="match status" value="1"/>
</dbReference>